<name>A0A8S3JNG7_9BILA</name>
<evidence type="ECO:0000313" key="3">
    <source>
        <dbReference type="Proteomes" id="UP000676336"/>
    </source>
</evidence>
<organism evidence="2 3">
    <name type="scientific">Rotaria magnacalcarata</name>
    <dbReference type="NCBI Taxonomy" id="392030"/>
    <lineage>
        <taxon>Eukaryota</taxon>
        <taxon>Metazoa</taxon>
        <taxon>Spiralia</taxon>
        <taxon>Gnathifera</taxon>
        <taxon>Rotifera</taxon>
        <taxon>Eurotatoria</taxon>
        <taxon>Bdelloidea</taxon>
        <taxon>Philodinida</taxon>
        <taxon>Philodinidae</taxon>
        <taxon>Rotaria</taxon>
    </lineage>
</organism>
<protein>
    <submittedName>
        <fullName evidence="2">Uncharacterized protein</fullName>
    </submittedName>
</protein>
<feature type="region of interest" description="Disordered" evidence="1">
    <location>
        <begin position="1"/>
        <end position="43"/>
    </location>
</feature>
<gene>
    <name evidence="2" type="ORF">SMN809_LOCUS82210</name>
</gene>
<proteinExistence type="predicted"/>
<accession>A0A8S3JNG7</accession>
<sequence>PGRINSSDSASSSSSSSTSSSSSSTKSNNVRHPIKPRTMAQPQIRIEESILDVSSEADVTIVPQCMKT</sequence>
<dbReference type="Proteomes" id="UP000676336">
    <property type="component" value="Unassembled WGS sequence"/>
</dbReference>
<dbReference type="AlphaFoldDB" id="A0A8S3JNG7"/>
<evidence type="ECO:0000313" key="2">
    <source>
        <dbReference type="EMBL" id="CAF5221141.1"/>
    </source>
</evidence>
<comment type="caution">
    <text evidence="2">The sequence shown here is derived from an EMBL/GenBank/DDBJ whole genome shotgun (WGS) entry which is preliminary data.</text>
</comment>
<evidence type="ECO:0000256" key="1">
    <source>
        <dbReference type="SAM" id="MobiDB-lite"/>
    </source>
</evidence>
<reference evidence="2" key="1">
    <citation type="submission" date="2021-02" db="EMBL/GenBank/DDBJ databases">
        <authorList>
            <person name="Nowell W R."/>
        </authorList>
    </citation>
    <scope>NUCLEOTIDE SEQUENCE</scope>
</reference>
<feature type="compositionally biased region" description="Low complexity" evidence="1">
    <location>
        <begin position="1"/>
        <end position="27"/>
    </location>
</feature>
<dbReference type="EMBL" id="CAJOBI010350942">
    <property type="protein sequence ID" value="CAF5221141.1"/>
    <property type="molecule type" value="Genomic_DNA"/>
</dbReference>
<feature type="non-terminal residue" evidence="2">
    <location>
        <position position="1"/>
    </location>
</feature>